<keyword evidence="2" id="KW-0313">Glucose metabolism</keyword>
<dbReference type="InterPro" id="IPR001680">
    <property type="entry name" value="WD40_rpt"/>
</dbReference>
<dbReference type="RefSeq" id="WP_122313931.1">
    <property type="nucleotide sequence ID" value="NZ_RBRE01000004.1"/>
</dbReference>
<dbReference type="OrthoDB" id="6091599at2"/>
<dbReference type="PANTHER" id="PTHR30344">
    <property type="entry name" value="6-PHOSPHOGLUCONOLACTONASE-RELATED"/>
    <property type="match status" value="1"/>
</dbReference>
<dbReference type="InterPro" id="IPR015943">
    <property type="entry name" value="WD40/YVTN_repeat-like_dom_sf"/>
</dbReference>
<dbReference type="EMBL" id="RBRE01000004">
    <property type="protein sequence ID" value="RMQ50931.1"/>
    <property type="molecule type" value="Genomic_DNA"/>
</dbReference>
<dbReference type="InterPro" id="IPR019405">
    <property type="entry name" value="Lactonase_7-beta_prop"/>
</dbReference>
<comment type="caution">
    <text evidence="4">The sequence shown here is derived from an EMBL/GenBank/DDBJ whole genome shotgun (WGS) entry which is preliminary data.</text>
</comment>
<dbReference type="SMART" id="SM00320">
    <property type="entry name" value="WD40"/>
    <property type="match status" value="3"/>
</dbReference>
<feature type="compositionally biased region" description="Polar residues" evidence="3">
    <location>
        <begin position="1666"/>
        <end position="1677"/>
    </location>
</feature>
<keyword evidence="2" id="KW-0119">Carbohydrate metabolism</keyword>
<dbReference type="GO" id="GO:0017057">
    <property type="term" value="F:6-phosphogluconolactonase activity"/>
    <property type="evidence" value="ECO:0007669"/>
    <property type="project" value="TreeGrafter"/>
</dbReference>
<dbReference type="Gene3D" id="2.130.10.10">
    <property type="entry name" value="YVTN repeat-like/Quinoprotein amine dehydrogenase"/>
    <property type="match status" value="4"/>
</dbReference>
<feature type="region of interest" description="Disordered" evidence="3">
    <location>
        <begin position="1654"/>
        <end position="1677"/>
    </location>
</feature>
<feature type="region of interest" description="Disordered" evidence="3">
    <location>
        <begin position="35"/>
        <end position="88"/>
    </location>
</feature>
<feature type="compositionally biased region" description="Low complexity" evidence="3">
    <location>
        <begin position="35"/>
        <end position="64"/>
    </location>
</feature>
<feature type="region of interest" description="Disordered" evidence="3">
    <location>
        <begin position="1797"/>
        <end position="1830"/>
    </location>
</feature>
<accession>A0A3M4MCT4</accession>
<proteinExistence type="inferred from homology"/>
<gene>
    <name evidence="4" type="ORF">ALQ04_01860</name>
</gene>
<feature type="compositionally biased region" description="Low complexity" evidence="3">
    <location>
        <begin position="1815"/>
        <end position="1830"/>
    </location>
</feature>
<dbReference type="SUPFAM" id="SSF50969">
    <property type="entry name" value="YVTN repeat-like/Quinoprotein amine dehydrogenase"/>
    <property type="match status" value="1"/>
</dbReference>
<evidence type="ECO:0000256" key="2">
    <source>
        <dbReference type="ARBA" id="ARBA00022526"/>
    </source>
</evidence>
<feature type="compositionally biased region" description="Polar residues" evidence="3">
    <location>
        <begin position="73"/>
        <end position="88"/>
    </location>
</feature>
<organism evidence="4 5">
    <name type="scientific">Pseudomonas cichorii</name>
    <dbReference type="NCBI Taxonomy" id="36746"/>
    <lineage>
        <taxon>Bacteria</taxon>
        <taxon>Pseudomonadati</taxon>
        <taxon>Pseudomonadota</taxon>
        <taxon>Gammaproteobacteria</taxon>
        <taxon>Pseudomonadales</taxon>
        <taxon>Pseudomonadaceae</taxon>
        <taxon>Pseudomonas</taxon>
    </lineage>
</organism>
<comment type="similarity">
    <text evidence="1">Belongs to the cycloisomerase 2 family.</text>
</comment>
<evidence type="ECO:0000313" key="4">
    <source>
        <dbReference type="EMBL" id="RMQ50931.1"/>
    </source>
</evidence>
<protein>
    <submittedName>
        <fullName evidence="4">Uncharacterized protein</fullName>
    </submittedName>
</protein>
<dbReference type="PANTHER" id="PTHR30344:SF1">
    <property type="entry name" value="6-PHOSPHOGLUCONOLACTONASE"/>
    <property type="match status" value="1"/>
</dbReference>
<dbReference type="InterPro" id="IPR050282">
    <property type="entry name" value="Cycloisomerase_2"/>
</dbReference>
<dbReference type="GO" id="GO:0006006">
    <property type="term" value="P:glucose metabolic process"/>
    <property type="evidence" value="ECO:0007669"/>
    <property type="project" value="UniProtKB-KW"/>
</dbReference>
<dbReference type="InterPro" id="IPR011044">
    <property type="entry name" value="Quino_amine_DH_bsu"/>
</dbReference>
<name>A0A3M4MCT4_PSECI</name>
<sequence>MTERSPARPRLQRLYLTLEPRMMFDAAAVATAADVAAASEAQGASQATDKSTTEPADTAAATSAAHEDSSTSGSDQQSAANSQRTTTLATESGAHLSLDALKSLETLSSVSSLSDIAQAELSSDGRTLYVGSSEGELAIFSRNFDTGELTLSNTLTSSDTQLTSLIDMQMSQDGKSLIMTGKPVTDSTLGNNALSVFTRDTTTGQLTYLESHVVNSIESLSISDDGRSVYVLTDNGNGGVEILNRDTVSGSLTSLGHLRSSSWSEPYMFRVTSMVPHGDYVFFSATFQQHTLIAYQRDADGNLGSPFYIRDGQQDSAGTTLSFKSPSQINVSPDGETLYVTTSEGIVTVRVEGQSFVVQGTLSQANITSAALSSNGSTLYATLSDGSINRYSVTTAGLVLLNSTASNQSDVREIQLSVDGGVIVTGSGIGVLQEASTRYLEGSLAQRLSDAQVSDATLDALDGGNGDYNGASFSVTPQRGTNAEDRLSFLQTATLTLSSDGTQILNNGNAIADLATDGSSLSITFTSQVNSALANQVLQQIGYNNTSSDAGSLAVMVLAFDNGQGASTSLNVEVRLLDINNAPTLTTTASDPRYSAQGNPVSMFRDTVIDTGERAQLVSGLDLSVSGIQDGANEMLAIDGVRIALTDGNSGTTRSGLSYTVSVSGTTASVSLSGGALSVSSAQTLIDGIGYYNDSTAISGPDRVISLTLIRDNGTTANNGIDSSALNLTSTVTMRANSAPLLSDVPGNLDYTEKAPALLLLADAGFNDVELDNDGDYREANIRIVRSEGAHAADIFGFQEGNGFTLSADGQQIFKDGNLIASFSQVDGTLVLTFSASQPVSAADANQVLKQITYANENSDPGSQINLNLSINDGDGLTSTLHEISITVTEINDAPELTATALNPTLSFGNNSALFSDTLISTVEQGQSIVGLRLEISGLSDGSQERLNINGTLVELVDGTRTVGDYTYTVTLSAGTATLLITPANGISTDAAQTLVDGIRYSNASQAPTLGNRTVTLVSIQDSGGTLDGGTDVSELNIASTLEVTANTAPGVSNPNLGTVLTSPNITDPTQPTHLVPGSVDSAPTAMSTSSDGRFVYIVAGKTLTIYARTADGLVAQGSFSDDQYFSDRDIFLEGLDSVSSVTLSADGRFLYVAGSEATSENASGTISTITLYQRDVISGALSYVGVVASNETSTDYFGQVVVSADGNSMYVVSADNSNPGISAFTINAQGGLTEVGHLSDGIGQGSDLVISSDGRSVYVSASWDNGIAIFNRDSTSGALTYAGSLTTLGNGQSLTSTGGLGLSSDGNFLYVSDRSNNSVRILSRASDGSLTLAGTIRDGLSSVYSLTDISLSADGSALYLGHNGSDPSLLVYSRDATTGALSFVRAYSSSTGFEHLVSAADGSLYALGSSWSGSDVVILSSPTSAAHFTQGGDAVLLAPHGLLSDAELDALNEGAGNYNGAILTLERAQGASADDRFGLQGSASVSLSSDGSQILLNNSAIATFSQDAGRLTIRFIGDISQAQAQSVLQQLTYGNNASTPPAQVQLAVSLNDGLLSSTSTPFSVAITASSTPGTTPPVTGGDGTVVTPPVSGGGETGVTPPVTDNGGTVITPPPTAGEAPVIAPSNSVTEPVIVPLQSAPLLGLRPNGFAERSSVESANAPLPTTLGQSGMPTDRNSLFSTVLPDANGLESSQRSVSEQLLGSSSILGDTLASSQSAQTGELWQMQVDTRSDARTSEVQLPQSLLSASQGSPLLRLNNGLPLPAWIRFDPRSGKLSVDNRQLASAQRLNLLLITRDSSGKEQRTPVQIETGERPQGAATQQTPAAPQVPVPAAEQALRVQLQDSAPSLNLARQAESLLESLLSLLDNHHAPTRDTETVANAATNNDQRVA</sequence>
<evidence type="ECO:0000256" key="1">
    <source>
        <dbReference type="ARBA" id="ARBA00005564"/>
    </source>
</evidence>
<evidence type="ECO:0000313" key="5">
    <source>
        <dbReference type="Proteomes" id="UP000277236"/>
    </source>
</evidence>
<dbReference type="Pfam" id="PF10282">
    <property type="entry name" value="Lactonase"/>
    <property type="match status" value="2"/>
</dbReference>
<evidence type="ECO:0000256" key="3">
    <source>
        <dbReference type="SAM" id="MobiDB-lite"/>
    </source>
</evidence>
<dbReference type="SUPFAM" id="SSF75011">
    <property type="entry name" value="3-carboxy-cis,cis-mucoante lactonizing enzyme"/>
    <property type="match status" value="1"/>
</dbReference>
<reference evidence="4 5" key="1">
    <citation type="submission" date="2018-08" db="EMBL/GenBank/DDBJ databases">
        <title>Recombination of ecologically and evolutionarily significant loci maintains genetic cohesion in the Pseudomonas syringae species complex.</title>
        <authorList>
            <person name="Dillon M."/>
            <person name="Thakur S."/>
            <person name="Almeida R.N.D."/>
            <person name="Weir B.S."/>
            <person name="Guttman D.S."/>
        </authorList>
    </citation>
    <scope>NUCLEOTIDE SEQUENCE [LARGE SCALE GENOMIC DNA]</scope>
    <source>
        <strain evidence="4 5">ICMP 3353</strain>
    </source>
</reference>
<dbReference type="Proteomes" id="UP000277236">
    <property type="component" value="Unassembled WGS sequence"/>
</dbReference>